<accession>A0A1M5VSA3</accession>
<keyword evidence="3 10" id="KW-0444">Lipid biosynthesis</keyword>
<keyword evidence="11" id="KW-0012">Acyltransferase</keyword>
<comment type="catalytic activity">
    <reaction evidence="1 10">
        <text>a fatty acyl-[ACP] + phosphate = an acyl phosphate + holo-[ACP]</text>
        <dbReference type="Rhea" id="RHEA:42292"/>
        <dbReference type="Rhea" id="RHEA-COMP:9685"/>
        <dbReference type="Rhea" id="RHEA-COMP:14125"/>
        <dbReference type="ChEBI" id="CHEBI:43474"/>
        <dbReference type="ChEBI" id="CHEBI:59918"/>
        <dbReference type="ChEBI" id="CHEBI:64479"/>
        <dbReference type="ChEBI" id="CHEBI:138651"/>
        <dbReference type="EC" id="2.3.1.274"/>
    </reaction>
</comment>
<keyword evidence="2 10" id="KW-0963">Cytoplasm</keyword>
<evidence type="ECO:0000256" key="5">
    <source>
        <dbReference type="ARBA" id="ARBA00023098"/>
    </source>
</evidence>
<evidence type="ECO:0000256" key="7">
    <source>
        <dbReference type="ARBA" id="ARBA00023264"/>
    </source>
</evidence>
<evidence type="ECO:0000313" key="11">
    <source>
        <dbReference type="EMBL" id="SHH78139.1"/>
    </source>
</evidence>
<protein>
    <recommendedName>
        <fullName evidence="8 10">Phosphate acyltransferase</fullName>
        <ecNumber evidence="8 10">2.3.1.274</ecNumber>
    </recommendedName>
    <alternativeName>
        <fullName evidence="10">Acyl-ACP phosphotransacylase</fullName>
    </alternativeName>
    <alternativeName>
        <fullName evidence="10">Acyl-[acyl-carrier-protein]--phosphate acyltransferase</fullName>
    </alternativeName>
    <alternativeName>
        <fullName evidence="10">Phosphate-acyl-ACP acyltransferase</fullName>
    </alternativeName>
</protein>
<dbReference type="InterPro" id="IPR003664">
    <property type="entry name" value="FA_synthesis"/>
</dbReference>
<comment type="similarity">
    <text evidence="10">Belongs to the PlsX family.</text>
</comment>
<dbReference type="Pfam" id="PF02504">
    <property type="entry name" value="FA_synthesis"/>
    <property type="match status" value="1"/>
</dbReference>
<dbReference type="EMBL" id="FQXS01000009">
    <property type="protein sequence ID" value="SHH78139.1"/>
    <property type="molecule type" value="Genomic_DNA"/>
</dbReference>
<evidence type="ECO:0000256" key="1">
    <source>
        <dbReference type="ARBA" id="ARBA00001232"/>
    </source>
</evidence>
<comment type="pathway">
    <text evidence="10">Lipid metabolism; phospholipid metabolism.</text>
</comment>
<keyword evidence="6 10" id="KW-0594">Phospholipid biosynthesis</keyword>
<dbReference type="PANTHER" id="PTHR30100:SF1">
    <property type="entry name" value="PHOSPHATE ACYLTRANSFERASE"/>
    <property type="match status" value="1"/>
</dbReference>
<evidence type="ECO:0000256" key="2">
    <source>
        <dbReference type="ARBA" id="ARBA00022490"/>
    </source>
</evidence>
<evidence type="ECO:0000256" key="6">
    <source>
        <dbReference type="ARBA" id="ARBA00023209"/>
    </source>
</evidence>
<evidence type="ECO:0000256" key="8">
    <source>
        <dbReference type="ARBA" id="ARBA00024069"/>
    </source>
</evidence>
<dbReference type="UniPathway" id="UPA00085"/>
<keyword evidence="12" id="KW-1185">Reference proteome</keyword>
<gene>
    <name evidence="10" type="primary">plsX</name>
    <name evidence="11" type="ORF">SAMN02745124_01869</name>
</gene>
<dbReference type="SUPFAM" id="SSF53659">
    <property type="entry name" value="Isocitrate/Isopropylmalate dehydrogenase-like"/>
    <property type="match status" value="1"/>
</dbReference>
<dbReference type="OrthoDB" id="9806408at2"/>
<dbReference type="PIRSF" id="PIRSF002465">
    <property type="entry name" value="Phsphlp_syn_PlsX"/>
    <property type="match status" value="1"/>
</dbReference>
<keyword evidence="5 10" id="KW-0443">Lipid metabolism</keyword>
<dbReference type="Gene3D" id="3.40.718.10">
    <property type="entry name" value="Isopropylmalate Dehydrogenase"/>
    <property type="match status" value="1"/>
</dbReference>
<dbReference type="PANTHER" id="PTHR30100">
    <property type="entry name" value="FATTY ACID/PHOSPHOLIPID SYNTHESIS PROTEIN PLSX"/>
    <property type="match status" value="1"/>
</dbReference>
<dbReference type="RefSeq" id="WP_073375452.1">
    <property type="nucleotide sequence ID" value="NZ_FQXS01000009.1"/>
</dbReference>
<name>A0A1M5VSA3_9BACT</name>
<dbReference type="HAMAP" id="MF_00019">
    <property type="entry name" value="PlsX"/>
    <property type="match status" value="1"/>
</dbReference>
<evidence type="ECO:0000256" key="10">
    <source>
        <dbReference type="HAMAP-Rule" id="MF_00019"/>
    </source>
</evidence>
<reference evidence="11 12" key="1">
    <citation type="submission" date="2016-11" db="EMBL/GenBank/DDBJ databases">
        <authorList>
            <person name="Jaros S."/>
            <person name="Januszkiewicz K."/>
            <person name="Wedrychowicz H."/>
        </authorList>
    </citation>
    <scope>NUCLEOTIDE SEQUENCE [LARGE SCALE GENOMIC DNA]</scope>
    <source>
        <strain evidence="11 12">DSM 9705</strain>
    </source>
</reference>
<evidence type="ECO:0000256" key="9">
    <source>
        <dbReference type="ARBA" id="ARBA00046608"/>
    </source>
</evidence>
<evidence type="ECO:0000313" key="12">
    <source>
        <dbReference type="Proteomes" id="UP000184139"/>
    </source>
</evidence>
<evidence type="ECO:0000256" key="3">
    <source>
        <dbReference type="ARBA" id="ARBA00022516"/>
    </source>
</evidence>
<dbReference type="Proteomes" id="UP000184139">
    <property type="component" value="Unassembled WGS sequence"/>
</dbReference>
<dbReference type="GO" id="GO:0006633">
    <property type="term" value="P:fatty acid biosynthetic process"/>
    <property type="evidence" value="ECO:0007669"/>
    <property type="project" value="UniProtKB-UniRule"/>
</dbReference>
<dbReference type="STRING" id="1121409.SAMN02745124_01869"/>
<evidence type="ECO:0000256" key="4">
    <source>
        <dbReference type="ARBA" id="ARBA00022679"/>
    </source>
</evidence>
<keyword evidence="4 10" id="KW-0808">Transferase</keyword>
<dbReference type="AlphaFoldDB" id="A0A1M5VSA3"/>
<proteinExistence type="inferred from homology"/>
<organism evidence="11 12">
    <name type="scientific">Desulfofustis glycolicus DSM 9705</name>
    <dbReference type="NCBI Taxonomy" id="1121409"/>
    <lineage>
        <taxon>Bacteria</taxon>
        <taxon>Pseudomonadati</taxon>
        <taxon>Thermodesulfobacteriota</taxon>
        <taxon>Desulfobulbia</taxon>
        <taxon>Desulfobulbales</taxon>
        <taxon>Desulfocapsaceae</taxon>
        <taxon>Desulfofustis</taxon>
    </lineage>
</organism>
<comment type="subunit">
    <text evidence="9 10">Homodimer. Probably interacts with PlsY.</text>
</comment>
<dbReference type="GO" id="GO:0005737">
    <property type="term" value="C:cytoplasm"/>
    <property type="evidence" value="ECO:0007669"/>
    <property type="project" value="UniProtKB-SubCell"/>
</dbReference>
<dbReference type="EC" id="2.3.1.274" evidence="8 10"/>
<dbReference type="InterPro" id="IPR012281">
    <property type="entry name" value="Phospholipid_synth_PlsX-like"/>
</dbReference>
<comment type="function">
    <text evidence="10">Catalyzes the reversible formation of acyl-phosphate (acyl-PO(4)) from acyl-[acyl-carrier-protein] (acyl-ACP). This enzyme utilizes acyl-ACP as fatty acyl donor, but not acyl-CoA.</text>
</comment>
<keyword evidence="7 10" id="KW-1208">Phospholipid metabolism</keyword>
<dbReference type="GO" id="GO:0008654">
    <property type="term" value="P:phospholipid biosynthetic process"/>
    <property type="evidence" value="ECO:0007669"/>
    <property type="project" value="UniProtKB-KW"/>
</dbReference>
<dbReference type="NCBIfam" id="TIGR00182">
    <property type="entry name" value="plsX"/>
    <property type="match status" value="1"/>
</dbReference>
<sequence>MHIALDAMGGDHGPQELITGALLAAEQADVDICLVGDETILAKHVEVLAAGREAGRRLTIVHAPTTIGMDENPVDAIRKKRDSSIMVAFGLAKSGQAAAVVSAGNSGATLAAAVRTLGRLKNVARPGLASIFPTLKGPVVIMDVGANVECRPIHLYQFAVMASAFSRLYNVDKPRVGLLTIGEESGKGNSLVKETYALLHKSALNFIGNVEGRDVFLGDVDVIVCDGFVGNICLKISEGLAESAMKMLRDEILKSTMAKIGYLLARPAFKNFQKRVDYAEYGGAPLLGIKGIGIICHGKSSAYAIKNALIEAVEMERLNINEFISRELADGVTVPAEVV</sequence>
<comment type="subcellular location">
    <subcellularLocation>
        <location evidence="10">Cytoplasm</location>
    </subcellularLocation>
    <text evidence="10">Associated with the membrane possibly through PlsY.</text>
</comment>
<dbReference type="GO" id="GO:0043811">
    <property type="term" value="F:phosphate:acyl-[acyl carrier protein] acyltransferase activity"/>
    <property type="evidence" value="ECO:0007669"/>
    <property type="project" value="UniProtKB-UniRule"/>
</dbReference>